<evidence type="ECO:0000313" key="2">
    <source>
        <dbReference type="EMBL" id="MXO71220.1"/>
    </source>
</evidence>
<protein>
    <submittedName>
        <fullName evidence="2">Aldo/keto reductase</fullName>
    </submittedName>
</protein>
<gene>
    <name evidence="2" type="ORF">GRI99_06150</name>
</gene>
<dbReference type="RefSeq" id="WP_160771160.1">
    <property type="nucleotide sequence ID" value="NZ_WTYV01000002.1"/>
</dbReference>
<dbReference type="InterPro" id="IPR020471">
    <property type="entry name" value="AKR"/>
</dbReference>
<evidence type="ECO:0000259" key="1">
    <source>
        <dbReference type="Pfam" id="PF00248"/>
    </source>
</evidence>
<dbReference type="Pfam" id="PF00248">
    <property type="entry name" value="Aldo_ket_red"/>
    <property type="match status" value="1"/>
</dbReference>
<keyword evidence="3" id="KW-1185">Reference proteome</keyword>
<dbReference type="PANTHER" id="PTHR43312:SF1">
    <property type="entry name" value="NADP-DEPENDENT OXIDOREDUCTASE DOMAIN-CONTAINING PROTEIN"/>
    <property type="match status" value="1"/>
</dbReference>
<dbReference type="PRINTS" id="PR00069">
    <property type="entry name" value="ALDKETRDTASE"/>
</dbReference>
<dbReference type="Proteomes" id="UP000466966">
    <property type="component" value="Unassembled WGS sequence"/>
</dbReference>
<dbReference type="SUPFAM" id="SSF51430">
    <property type="entry name" value="NAD(P)-linked oxidoreductase"/>
    <property type="match status" value="1"/>
</dbReference>
<dbReference type="OrthoDB" id="7181835at2"/>
<feature type="domain" description="NADP-dependent oxidoreductase" evidence="1">
    <location>
        <begin position="29"/>
        <end position="304"/>
    </location>
</feature>
<reference evidence="2 3" key="1">
    <citation type="submission" date="2019-12" db="EMBL/GenBank/DDBJ databases">
        <title>Genomic-based taxomic classification of the family Erythrobacteraceae.</title>
        <authorList>
            <person name="Xu L."/>
        </authorList>
    </citation>
    <scope>NUCLEOTIDE SEQUENCE [LARGE SCALE GENOMIC DNA]</scope>
    <source>
        <strain evidence="2 3">M0322</strain>
    </source>
</reference>
<name>A0A844YW36_9SPHN</name>
<comment type="caution">
    <text evidence="2">The sequence shown here is derived from an EMBL/GenBank/DDBJ whole genome shotgun (WGS) entry which is preliminary data.</text>
</comment>
<dbReference type="EMBL" id="WTYV01000002">
    <property type="protein sequence ID" value="MXO71220.1"/>
    <property type="molecule type" value="Genomic_DNA"/>
</dbReference>
<evidence type="ECO:0000313" key="3">
    <source>
        <dbReference type="Proteomes" id="UP000466966"/>
    </source>
</evidence>
<dbReference type="InterPro" id="IPR023210">
    <property type="entry name" value="NADP_OxRdtase_dom"/>
</dbReference>
<dbReference type="AlphaFoldDB" id="A0A844YW36"/>
<dbReference type="InterPro" id="IPR036812">
    <property type="entry name" value="NAD(P)_OxRdtase_dom_sf"/>
</dbReference>
<dbReference type="PANTHER" id="PTHR43312">
    <property type="entry name" value="D-THREO-ALDOSE 1-DEHYDROGENASE"/>
    <property type="match status" value="1"/>
</dbReference>
<proteinExistence type="predicted"/>
<dbReference type="GO" id="GO:0016491">
    <property type="term" value="F:oxidoreductase activity"/>
    <property type="evidence" value="ECO:0007669"/>
    <property type="project" value="InterPro"/>
</dbReference>
<accession>A0A844YW36</accession>
<dbReference type="Gene3D" id="3.20.20.100">
    <property type="entry name" value="NADP-dependent oxidoreductase domain"/>
    <property type="match status" value="1"/>
</dbReference>
<dbReference type="InterPro" id="IPR053135">
    <property type="entry name" value="AKR2_Oxidoreductase"/>
</dbReference>
<organism evidence="2 3">
    <name type="scientific">Alteraurantiacibacter buctensis</name>
    <dbReference type="NCBI Taxonomy" id="1503981"/>
    <lineage>
        <taxon>Bacteria</taxon>
        <taxon>Pseudomonadati</taxon>
        <taxon>Pseudomonadota</taxon>
        <taxon>Alphaproteobacteria</taxon>
        <taxon>Sphingomonadales</taxon>
        <taxon>Erythrobacteraceae</taxon>
        <taxon>Alteraurantiacibacter</taxon>
    </lineage>
</organism>
<sequence>MQTVRLGRTEAFVSVAGLGCGGHSRLGMARGASEGEAARVVSHAIERGVTFIDTARIYGTEGAVGRAIADHDRPSLYISTKSWVGEGGSQERPRLYSAAEFTANLEDSLRRLGTDYVDLFHFHGVSLEQLPHVREVLLPAVRRQQELGKVRHIGLTEIFRFDTGHAMLREALPTGDFDVVMVGFNLLNQTARATVFPVTQALDLGTLIMFAVRRGLNSVAHAAQAVAELVAKGEVDEGALDPADPFGAFTRHPDIAGQLDLAYRFCRHEPGAQVVLTGTGSTTHLDENLAAIQRPPLPEEVRATLMRVFARATSASGE</sequence>